<dbReference type="InterPro" id="IPR043130">
    <property type="entry name" value="CDP-OH_PTrfase_TM_dom"/>
</dbReference>
<evidence type="ECO:0000256" key="18">
    <source>
        <dbReference type="PIRNR" id="PIRNR000852"/>
    </source>
</evidence>
<dbReference type="InterPro" id="IPR050324">
    <property type="entry name" value="CDP-alcohol_PTase-I"/>
</dbReference>
<evidence type="ECO:0000313" key="22">
    <source>
        <dbReference type="Proteomes" id="UP000480548"/>
    </source>
</evidence>
<accession>A0A7C8JS48</accession>
<comment type="pathway">
    <text evidence="17 18">Phospholipid metabolism; phosphatidylethanolamine biosynthesis; phosphatidylethanolamine from CDP-diacylglycerol: step 1/2.</text>
</comment>
<evidence type="ECO:0000256" key="4">
    <source>
        <dbReference type="ARBA" id="ARBA00010441"/>
    </source>
</evidence>
<dbReference type="InterPro" id="IPR016271">
    <property type="entry name" value="CDP-diaglyc--ser_O-PTrfase_fun"/>
</dbReference>
<comment type="pathway">
    <text evidence="3">Lipid metabolism.</text>
</comment>
<evidence type="ECO:0000256" key="12">
    <source>
        <dbReference type="ARBA" id="ARBA00023098"/>
    </source>
</evidence>
<evidence type="ECO:0000256" key="9">
    <source>
        <dbReference type="ARBA" id="ARBA00022692"/>
    </source>
</evidence>
<dbReference type="InterPro" id="IPR004533">
    <property type="entry name" value="CDP-diaglyc--ser_O-PTrfase"/>
</dbReference>
<evidence type="ECO:0000256" key="3">
    <source>
        <dbReference type="ARBA" id="ARBA00005189"/>
    </source>
</evidence>
<evidence type="ECO:0000256" key="6">
    <source>
        <dbReference type="ARBA" id="ARBA00017171"/>
    </source>
</evidence>
<evidence type="ECO:0000256" key="14">
    <source>
        <dbReference type="ARBA" id="ARBA00023209"/>
    </source>
</evidence>
<keyword evidence="9" id="KW-0812">Transmembrane</keyword>
<evidence type="ECO:0000256" key="11">
    <source>
        <dbReference type="ARBA" id="ARBA00022989"/>
    </source>
</evidence>
<evidence type="ECO:0000256" key="20">
    <source>
        <dbReference type="SAM" id="MobiDB-lite"/>
    </source>
</evidence>
<dbReference type="GO" id="GO:0006659">
    <property type="term" value="P:phosphatidylserine biosynthetic process"/>
    <property type="evidence" value="ECO:0007669"/>
    <property type="project" value="UniProtKB-UniRule"/>
</dbReference>
<evidence type="ECO:0000256" key="1">
    <source>
        <dbReference type="ARBA" id="ARBA00000287"/>
    </source>
</evidence>
<evidence type="ECO:0000313" key="21">
    <source>
        <dbReference type="EMBL" id="KAF3121972.1"/>
    </source>
</evidence>
<dbReference type="AlphaFoldDB" id="A0A7C8JS48"/>
<dbReference type="NCBIfam" id="TIGR00473">
    <property type="entry name" value="pssA"/>
    <property type="match status" value="1"/>
</dbReference>
<evidence type="ECO:0000256" key="17">
    <source>
        <dbReference type="ARBA" id="ARBA00060701"/>
    </source>
</evidence>
<name>A0A7C8JS48_ORBOL</name>
<dbReference type="InterPro" id="IPR000462">
    <property type="entry name" value="CDP-OH_P_trans"/>
</dbReference>
<keyword evidence="12 18" id="KW-0443">Lipid metabolism</keyword>
<evidence type="ECO:0000256" key="16">
    <source>
        <dbReference type="ARBA" id="ARBA00032361"/>
    </source>
</evidence>
<dbReference type="UniPathway" id="UPA00558">
    <property type="reaction ID" value="UER00615"/>
</dbReference>
<feature type="region of interest" description="Disordered" evidence="20">
    <location>
        <begin position="1"/>
        <end position="21"/>
    </location>
</feature>
<keyword evidence="14 18" id="KW-0594">Phospholipid biosynthesis</keyword>
<dbReference type="EMBL" id="WIQZ01000126">
    <property type="protein sequence ID" value="KAF3121972.1"/>
    <property type="molecule type" value="Genomic_DNA"/>
</dbReference>
<feature type="compositionally biased region" description="Polar residues" evidence="20">
    <location>
        <begin position="1"/>
        <end position="14"/>
    </location>
</feature>
<dbReference type="InterPro" id="IPR048254">
    <property type="entry name" value="CDP_ALCOHOL_P_TRANSF_CS"/>
</dbReference>
<reference evidence="21 22" key="1">
    <citation type="submission" date="2019-06" db="EMBL/GenBank/DDBJ databases">
        <authorList>
            <person name="Palmer J.M."/>
        </authorList>
    </citation>
    <scope>NUCLEOTIDE SEQUENCE [LARGE SCALE GENOMIC DNA]</scope>
    <source>
        <strain evidence="21 22">TWF703</strain>
    </source>
</reference>
<organism evidence="21 22">
    <name type="scientific">Orbilia oligospora</name>
    <name type="common">Nematode-trapping fungus</name>
    <name type="synonym">Arthrobotrys oligospora</name>
    <dbReference type="NCBI Taxonomy" id="2813651"/>
    <lineage>
        <taxon>Eukaryota</taxon>
        <taxon>Fungi</taxon>
        <taxon>Dikarya</taxon>
        <taxon>Ascomycota</taxon>
        <taxon>Pezizomycotina</taxon>
        <taxon>Orbiliomycetes</taxon>
        <taxon>Orbiliales</taxon>
        <taxon>Orbiliaceae</taxon>
        <taxon>Orbilia</taxon>
    </lineage>
</organism>
<dbReference type="EC" id="2.7.8.8" evidence="5 18"/>
<dbReference type="PANTHER" id="PTHR14269">
    <property type="entry name" value="CDP-DIACYLGLYCEROL--GLYCEROL-3-PHOSPHATE 3-PHOSPHATIDYLTRANSFERASE-RELATED"/>
    <property type="match status" value="1"/>
</dbReference>
<comment type="caution">
    <text evidence="21">The sequence shown here is derived from an EMBL/GenBank/DDBJ whole genome shotgun (WGS) entry which is preliminary data.</text>
</comment>
<dbReference type="PROSITE" id="PS00379">
    <property type="entry name" value="CDP_ALCOHOL_P_TRANSF"/>
    <property type="match status" value="1"/>
</dbReference>
<comment type="similarity">
    <text evidence="4 18 19">Belongs to the CDP-alcohol phosphatidyltransferase class-I family.</text>
</comment>
<dbReference type="PANTHER" id="PTHR14269:SF61">
    <property type="entry name" value="CDP-DIACYLGLYCEROL--SERINE O-PHOSPHATIDYLTRANSFERASE"/>
    <property type="match status" value="1"/>
</dbReference>
<dbReference type="Gene3D" id="1.20.120.1760">
    <property type="match status" value="1"/>
</dbReference>
<dbReference type="PIRSF" id="PIRSF000852">
    <property type="entry name" value="Phosphatidylserine_synth_fun"/>
    <property type="match status" value="1"/>
</dbReference>
<dbReference type="GO" id="GO:0006646">
    <property type="term" value="P:phosphatidylethanolamine biosynthetic process"/>
    <property type="evidence" value="ECO:0007669"/>
    <property type="project" value="UniProtKB-UniRule"/>
</dbReference>
<proteinExistence type="inferred from homology"/>
<evidence type="ECO:0000256" key="8">
    <source>
        <dbReference type="ARBA" id="ARBA00022679"/>
    </source>
</evidence>
<evidence type="ECO:0000256" key="5">
    <source>
        <dbReference type="ARBA" id="ARBA00013174"/>
    </source>
</evidence>
<evidence type="ECO:0000256" key="10">
    <source>
        <dbReference type="ARBA" id="ARBA00022824"/>
    </source>
</evidence>
<keyword evidence="11" id="KW-1133">Transmembrane helix</keyword>
<protein>
    <recommendedName>
        <fullName evidence="6 18">CDP-diacylglycerol--serine O-phosphatidyltransferase</fullName>
        <ecNumber evidence="5 18">2.7.8.8</ecNumber>
    </recommendedName>
    <alternativeName>
        <fullName evidence="16 18">Phosphatidylserine synthase</fullName>
    </alternativeName>
</protein>
<dbReference type="FunFam" id="1.20.120.1760:FF:000022">
    <property type="entry name" value="CDP-diacylglycerol--serine O-phosphatidyltransferase"/>
    <property type="match status" value="1"/>
</dbReference>
<dbReference type="GO" id="GO:0005789">
    <property type="term" value="C:endoplasmic reticulum membrane"/>
    <property type="evidence" value="ECO:0007669"/>
    <property type="project" value="UniProtKB-SubCell"/>
</dbReference>
<evidence type="ECO:0000256" key="7">
    <source>
        <dbReference type="ARBA" id="ARBA00022516"/>
    </source>
</evidence>
<keyword evidence="13 18" id="KW-0472">Membrane</keyword>
<evidence type="ECO:0000256" key="19">
    <source>
        <dbReference type="RuleBase" id="RU003750"/>
    </source>
</evidence>
<comment type="catalytic activity">
    <reaction evidence="1 18">
        <text>a CDP-1,2-diacyl-sn-glycerol + L-serine = a 1,2-diacyl-sn-glycero-3-phospho-L-serine + CMP + H(+)</text>
        <dbReference type="Rhea" id="RHEA:16913"/>
        <dbReference type="ChEBI" id="CHEBI:15378"/>
        <dbReference type="ChEBI" id="CHEBI:33384"/>
        <dbReference type="ChEBI" id="CHEBI:57262"/>
        <dbReference type="ChEBI" id="CHEBI:58332"/>
        <dbReference type="ChEBI" id="CHEBI:60377"/>
        <dbReference type="EC" id="2.7.8.8"/>
    </reaction>
</comment>
<evidence type="ECO:0000256" key="15">
    <source>
        <dbReference type="ARBA" id="ARBA00023264"/>
    </source>
</evidence>
<gene>
    <name evidence="21" type="primary">CHO1</name>
    <name evidence="21" type="ORF">TWF703_001563</name>
</gene>
<sequence length="259" mass="28708">MSRQRPTSSSSPAVASNGGVDTKMKEITNDDRHFSMLRYYPRLPWYLSPCRGAARGGLLLQLHAADFITELNGFCGIMSVFTSLRYCLGEPSDLTNIWIALTFMPFGLFFDFMDGRIARWQKKSSMLGQELDSLADLISFGVAPASLAFAIGFRSFLDTVLLSFFVLCGLSRLARFNVSVQYLPKDASGKSKYFEGTPTPTSLGLMAIAAWWVKNEWILENLPLGVILKDTNLEFHPAVLLFVAHGCAMVSKSLKVPKP</sequence>
<evidence type="ECO:0000256" key="2">
    <source>
        <dbReference type="ARBA" id="ARBA00004477"/>
    </source>
</evidence>
<dbReference type="Pfam" id="PF01066">
    <property type="entry name" value="CDP-OH_P_transf"/>
    <property type="match status" value="1"/>
</dbReference>
<keyword evidence="10 18" id="KW-0256">Endoplasmic reticulum</keyword>
<comment type="subcellular location">
    <subcellularLocation>
        <location evidence="2">Endoplasmic reticulum membrane</location>
        <topology evidence="2">Multi-pass membrane protein</topology>
    </subcellularLocation>
</comment>
<keyword evidence="15 18" id="KW-1208">Phospholipid metabolism</keyword>
<dbReference type="Proteomes" id="UP000480548">
    <property type="component" value="Unassembled WGS sequence"/>
</dbReference>
<keyword evidence="8 18" id="KW-0808">Transferase</keyword>
<keyword evidence="7 18" id="KW-0444">Lipid biosynthesis</keyword>
<dbReference type="GO" id="GO:0003882">
    <property type="term" value="F:CDP-diacylglycerol-serine O-phosphatidyltransferase activity"/>
    <property type="evidence" value="ECO:0007669"/>
    <property type="project" value="UniProtKB-UniRule"/>
</dbReference>
<evidence type="ECO:0000256" key="13">
    <source>
        <dbReference type="ARBA" id="ARBA00023136"/>
    </source>
</evidence>